<feature type="domain" description="Right handed beta helix" evidence="2">
    <location>
        <begin position="309"/>
        <end position="506"/>
    </location>
</feature>
<organism evidence="3 4">
    <name type="scientific">Alteromonas stellipolaris</name>
    <dbReference type="NCBI Taxonomy" id="233316"/>
    <lineage>
        <taxon>Bacteria</taxon>
        <taxon>Pseudomonadati</taxon>
        <taxon>Pseudomonadota</taxon>
        <taxon>Gammaproteobacteria</taxon>
        <taxon>Alteromonadales</taxon>
        <taxon>Alteromonadaceae</taxon>
        <taxon>Alteromonas/Salinimonas group</taxon>
        <taxon>Alteromonas</taxon>
    </lineage>
</organism>
<keyword evidence="1" id="KW-0732">Signal</keyword>
<sequence>MNYYFQMHLKSRCIFIAFFTIFLFSCASHTTKKATYSEASQPGSVIQLYLADNDNNGIPIQESLKAYKGSSNVKKRIKAYNTEIESLYLSGVLQLGISKSNQANYSVLENLSVNEAAALFSLFPIDTAKWMNLVSTHSNLDKNETYEAAITAGLDPTVVFVAAASGFANSVTPLINSIGLVFYGQDEYSTTQVQFKPESETDWTQGLELTWEPIYGAFAGSIVYLEPDTIYDIDVAITDSSGNVEEYSFQQQTQPNSPPIDPNKIYYLSDIYSGGQLDLEVLNIQGSKDGYAKIIGDGQVIQADSEVLSAVNIGSQSYVMLENLTIRGGQRYGIFAKKTHHIWIKGCDIAEYGRVAKDMRNNIAYSSTTNNSPINYDSGIYLERSGVAVVEECEVHSPNLGANSWVYGHPKGPNAMQVWAYHPDEQYRGQMIVRNNRFYGTQEHRFNDVIEGRKNFERTGGFVRDSAIYGNYLAYANDDLIEIDGGQQNVLVYDNEMTQGYAGISIAPNMLGPSYIFHNHIYDLGDETGKEWTAIKAGGLIAKPAGRTYIYENFIDVERNAIAASGVNGDTTFWVTTQNNVFLTQKTGYSVGYCIFDKEKYIGSSSTNDICYNKNTVDARYEFNWDNIIEHPSSDDLSYIESLKSNGDILLKINSNFLIPNISKSADDVNLLSPNAPISDIEEFWHLDAYQFNNSAFSNQLKYGDTTIENESTVVLTGNNWTKFEVDFEVSSDTVLELELHVEGRPEIVGVGFETDNSVSRDRVARFSGKQDWGVNATEYYDKTNQTISFPIGEYIQGQIKYLVLTLDNDDIQKSKNKDKATFKNLTLRKENDNSTSLSNDFGNDEVEIRIYQQN</sequence>
<gene>
    <name evidence="3" type="ORF">Q4527_18420</name>
</gene>
<evidence type="ECO:0000313" key="4">
    <source>
        <dbReference type="Proteomes" id="UP001170717"/>
    </source>
</evidence>
<dbReference type="Pfam" id="PF13229">
    <property type="entry name" value="Beta_helix"/>
    <property type="match status" value="1"/>
</dbReference>
<accession>A0AAW7Z3M0</accession>
<dbReference type="InterPro" id="IPR011050">
    <property type="entry name" value="Pectin_lyase_fold/virulence"/>
</dbReference>
<evidence type="ECO:0000259" key="2">
    <source>
        <dbReference type="Pfam" id="PF13229"/>
    </source>
</evidence>
<dbReference type="RefSeq" id="WP_303539010.1">
    <property type="nucleotide sequence ID" value="NZ_JAUOQI010000019.1"/>
</dbReference>
<reference evidence="3" key="1">
    <citation type="submission" date="2023-07" db="EMBL/GenBank/DDBJ databases">
        <title>Genome content predicts the carbon catabolic preferences of heterotrophic bacteria.</title>
        <authorList>
            <person name="Gralka M."/>
        </authorList>
    </citation>
    <scope>NUCLEOTIDE SEQUENCE</scope>
    <source>
        <strain evidence="3">F2M12</strain>
    </source>
</reference>
<proteinExistence type="predicted"/>
<evidence type="ECO:0000256" key="1">
    <source>
        <dbReference type="SAM" id="SignalP"/>
    </source>
</evidence>
<dbReference type="EMBL" id="JAUOQI010000019">
    <property type="protein sequence ID" value="MDO6579379.1"/>
    <property type="molecule type" value="Genomic_DNA"/>
</dbReference>
<protein>
    <submittedName>
        <fullName evidence="3">Right-handed parallel beta-helix repeat-containing protein</fullName>
    </submittedName>
</protein>
<name>A0AAW7Z3M0_9ALTE</name>
<dbReference type="Proteomes" id="UP001170717">
    <property type="component" value="Unassembled WGS sequence"/>
</dbReference>
<dbReference type="AlphaFoldDB" id="A0AAW7Z3M0"/>
<feature type="chain" id="PRO_5043588909" evidence="1">
    <location>
        <begin position="28"/>
        <end position="855"/>
    </location>
</feature>
<evidence type="ECO:0000313" key="3">
    <source>
        <dbReference type="EMBL" id="MDO6579379.1"/>
    </source>
</evidence>
<dbReference type="InterPro" id="IPR039448">
    <property type="entry name" value="Beta_helix"/>
</dbReference>
<comment type="caution">
    <text evidence="3">The sequence shown here is derived from an EMBL/GenBank/DDBJ whole genome shotgun (WGS) entry which is preliminary data.</text>
</comment>
<dbReference type="SUPFAM" id="SSF51126">
    <property type="entry name" value="Pectin lyase-like"/>
    <property type="match status" value="1"/>
</dbReference>
<feature type="signal peptide" evidence="1">
    <location>
        <begin position="1"/>
        <end position="27"/>
    </location>
</feature>